<organism evidence="3 4">
    <name type="scientific">Juglans regia</name>
    <name type="common">English walnut</name>
    <dbReference type="NCBI Taxonomy" id="51240"/>
    <lineage>
        <taxon>Eukaryota</taxon>
        <taxon>Viridiplantae</taxon>
        <taxon>Streptophyta</taxon>
        <taxon>Embryophyta</taxon>
        <taxon>Tracheophyta</taxon>
        <taxon>Spermatophyta</taxon>
        <taxon>Magnoliopsida</taxon>
        <taxon>eudicotyledons</taxon>
        <taxon>Gunneridae</taxon>
        <taxon>Pentapetalae</taxon>
        <taxon>rosids</taxon>
        <taxon>fabids</taxon>
        <taxon>Fagales</taxon>
        <taxon>Juglandaceae</taxon>
        <taxon>Juglans</taxon>
    </lineage>
</organism>
<dbReference type="PANTHER" id="PTHR47074">
    <property type="entry name" value="BNAC02G40300D PROTEIN"/>
    <property type="match status" value="1"/>
</dbReference>
<name>A0A833TRV2_JUGRE</name>
<evidence type="ECO:0000259" key="1">
    <source>
        <dbReference type="Pfam" id="PF13456"/>
    </source>
</evidence>
<feature type="domain" description="RNase H type-1" evidence="1">
    <location>
        <begin position="194"/>
        <end position="294"/>
    </location>
</feature>
<dbReference type="Gramene" id="Jr_Scaffold_674_00020_p1">
    <property type="protein sequence ID" value="cds.Jr_Scaffold_674_00020_p1"/>
    <property type="gene ID" value="Jr_Scaffold_674_00020"/>
</dbReference>
<reference evidence="3" key="1">
    <citation type="submission" date="2015-10" db="EMBL/GenBank/DDBJ databases">
        <authorList>
            <person name="Martinez-Garcia P.J."/>
            <person name="Crepeau M.W."/>
            <person name="Puiu D."/>
            <person name="Gonzalez-Ibeas D."/>
            <person name="Whalen J."/>
            <person name="Stevens K."/>
            <person name="Paul R."/>
            <person name="Butterfield T."/>
            <person name="Britton M."/>
            <person name="Reagan R."/>
            <person name="Chakraborty S."/>
            <person name="Walawage S.L."/>
            <person name="Vasquez-Gross H.A."/>
            <person name="Cardeno C."/>
            <person name="Famula R."/>
            <person name="Pratt K."/>
            <person name="Kuruganti S."/>
            <person name="Aradhya M.K."/>
            <person name="Leslie C.A."/>
            <person name="Dandekar A.M."/>
            <person name="Salzberg S.L."/>
            <person name="Wegrzyn J.L."/>
            <person name="Langley C.H."/>
            <person name="Neale D.B."/>
        </authorList>
    </citation>
    <scope>NUCLEOTIDE SEQUENCE</scope>
    <source>
        <tissue evidence="3">Leaves</tissue>
    </source>
</reference>
<evidence type="ECO:0000313" key="3">
    <source>
        <dbReference type="EMBL" id="KAF5441933.1"/>
    </source>
</evidence>
<dbReference type="PANTHER" id="PTHR47074:SF48">
    <property type="entry name" value="POLYNUCLEOTIDYL TRANSFERASE, RIBONUCLEASE H-LIKE SUPERFAMILY PROTEIN"/>
    <property type="match status" value="1"/>
</dbReference>
<dbReference type="Proteomes" id="UP000619265">
    <property type="component" value="Unassembled WGS sequence"/>
</dbReference>
<dbReference type="InterPro" id="IPR052929">
    <property type="entry name" value="RNase_H-like_EbsB-rel"/>
</dbReference>
<evidence type="ECO:0000313" key="4">
    <source>
        <dbReference type="Proteomes" id="UP000619265"/>
    </source>
</evidence>
<dbReference type="InterPro" id="IPR002156">
    <property type="entry name" value="RNaseH_domain"/>
</dbReference>
<gene>
    <name evidence="3" type="ORF">F2P56_037100</name>
</gene>
<reference evidence="3" key="2">
    <citation type="submission" date="2020-03" db="EMBL/GenBank/DDBJ databases">
        <title>Walnut 2.0.</title>
        <authorList>
            <person name="Marrano A."/>
            <person name="Britton M."/>
            <person name="Zimin A.V."/>
            <person name="Zaini P.A."/>
            <person name="Workman R."/>
            <person name="Puiu D."/>
            <person name="Bianco L."/>
            <person name="Allen B.J."/>
            <person name="Troggio M."/>
            <person name="Leslie C.A."/>
            <person name="Timp W."/>
            <person name="Dendekar A."/>
            <person name="Salzberg S.L."/>
            <person name="Neale D.B."/>
        </authorList>
    </citation>
    <scope>NUCLEOTIDE SEQUENCE</scope>
    <source>
        <tissue evidence="3">Leaves</tissue>
    </source>
</reference>
<proteinExistence type="predicted"/>
<comment type="caution">
    <text evidence="3">The sequence shown here is derived from an EMBL/GenBank/DDBJ whole genome shotgun (WGS) entry which is preliminary data.</text>
</comment>
<dbReference type="Pfam" id="PF13966">
    <property type="entry name" value="zf-RVT"/>
    <property type="match status" value="1"/>
</dbReference>
<protein>
    <submittedName>
        <fullName evidence="3">Uncharacterized protein</fullName>
    </submittedName>
</protein>
<dbReference type="InterPro" id="IPR026960">
    <property type="entry name" value="RVT-Znf"/>
</dbReference>
<evidence type="ECO:0000259" key="2">
    <source>
        <dbReference type="Pfam" id="PF13966"/>
    </source>
</evidence>
<feature type="domain" description="Reverse transcriptase zinc-binding" evidence="2">
    <location>
        <begin position="17"/>
        <end position="86"/>
    </location>
</feature>
<dbReference type="Pfam" id="PF13456">
    <property type="entry name" value="RVT_3"/>
    <property type="match status" value="1"/>
</dbReference>
<sequence length="296" mass="34224">MERKRRLQGDGSKIEKSDAVWKQLWGLEVPAVVKMFLWKALNNILPTKSNLFKKKIADCPLCPICGSSEESMIHILWNCISATDVWAKNNSPVKKWANEEVDFMSLWIKMIHDLKREELEWKVVVMRRIWLKRNRFIFENKFYNPKQVISMAGEGLEDYKTAQNNINVPLEIGGGSHGMQKKWKKSSTNMVKANWDATMDFENKRMGMGIVFRDEDGEVLASVCDMKQHVNDPTLAESLALWRALEISNNLSFSFSELVFEGDAAVIIQKINKEGEDQSWMGHIINDIKQVFHQKE</sequence>
<dbReference type="GO" id="GO:0003676">
    <property type="term" value="F:nucleic acid binding"/>
    <property type="evidence" value="ECO:0007669"/>
    <property type="project" value="InterPro"/>
</dbReference>
<dbReference type="EMBL" id="LIHL02000680">
    <property type="protein sequence ID" value="KAF5441933.1"/>
    <property type="molecule type" value="Genomic_DNA"/>
</dbReference>
<dbReference type="Gene3D" id="3.30.420.10">
    <property type="entry name" value="Ribonuclease H-like superfamily/Ribonuclease H"/>
    <property type="match status" value="1"/>
</dbReference>
<dbReference type="AlphaFoldDB" id="A0A833TRV2"/>
<dbReference type="InterPro" id="IPR036397">
    <property type="entry name" value="RNaseH_sf"/>
</dbReference>
<accession>A0A833TRV2</accession>
<dbReference type="GO" id="GO:0004523">
    <property type="term" value="F:RNA-DNA hybrid ribonuclease activity"/>
    <property type="evidence" value="ECO:0007669"/>
    <property type="project" value="InterPro"/>
</dbReference>